<dbReference type="Proteomes" id="UP001158049">
    <property type="component" value="Unassembled WGS sequence"/>
</dbReference>
<dbReference type="EMBL" id="FXUL01000034">
    <property type="protein sequence ID" value="SMP80182.1"/>
    <property type="molecule type" value="Genomic_DNA"/>
</dbReference>
<proteinExistence type="predicted"/>
<protein>
    <submittedName>
        <fullName evidence="1">Histidine kinase-, DNA gyrase B-, and HSP90-like ATPase</fullName>
    </submittedName>
</protein>
<accession>A0ABY1QVR3</accession>
<dbReference type="SUPFAM" id="SSF55874">
    <property type="entry name" value="ATPase domain of HSP90 chaperone/DNA topoisomerase II/histidine kinase"/>
    <property type="match status" value="1"/>
</dbReference>
<name>A0ABY1QVR3_9BURK</name>
<sequence length="527" mass="58446">MNAVSLQVNVPNLVRNMRFSFTNSVNVLSEMMQNARRAGATLVQFSFSEDGTLVVVDNGKGIDDFQKLLTLSESGWDAELVAREHAFGQGFFSALHSGKHVTVESRGRKIAFETEAVLSFASIAEEPSDFIGGTRITLQGMTLPKKNVVDALTRFAKGFPIEVMLDGVQVARKHAMPALPTMETAIGHIHLRGYHDSKPQLTSGIEVYLQGLPIYNSGFSWEDRNIVHLDATQFDARMPDRSQLIDEKEAVQRIQNAVRTEQEKILTVHKAEMGGEAFAEKYWNLLPQLGLSEMLLDIPYLPKSALEYAPEPVLNRDCLYRAEVASGITRASVESGEHVLCVGSPSEETIPVHMLAYKKRWMVVSNLPAGHWADQHQVDLEENAEKVVVTLNGDEGKMQMFQGMYLDARVRFCDSVTLTLDQHAVTFDDEAVFCAFGEVAVPAKASGWNAVMQASSYVGDNDQFEEDDRDTDDQYFQALVTLHRTKDLGTVVKMLLSQGGVHRFDALRGHSFNVIVDDTGNLTVTSV</sequence>
<dbReference type="InterPro" id="IPR036890">
    <property type="entry name" value="HATPase_C_sf"/>
</dbReference>
<evidence type="ECO:0000313" key="1">
    <source>
        <dbReference type="EMBL" id="SMP80182.1"/>
    </source>
</evidence>
<dbReference type="Pfam" id="PF13589">
    <property type="entry name" value="HATPase_c_3"/>
    <property type="match status" value="1"/>
</dbReference>
<dbReference type="RefSeq" id="WP_283445424.1">
    <property type="nucleotide sequence ID" value="NZ_FXUL01000034.1"/>
</dbReference>
<reference evidence="1 2" key="1">
    <citation type="submission" date="2017-05" db="EMBL/GenBank/DDBJ databases">
        <authorList>
            <person name="Varghese N."/>
            <person name="Submissions S."/>
        </authorList>
    </citation>
    <scope>NUCLEOTIDE SEQUENCE [LARGE SCALE GENOMIC DNA]</scope>
    <source>
        <strain evidence="1 2">DSM 26001</strain>
    </source>
</reference>
<dbReference type="Gene3D" id="3.30.565.10">
    <property type="entry name" value="Histidine kinase-like ATPase, C-terminal domain"/>
    <property type="match status" value="1"/>
</dbReference>
<evidence type="ECO:0000313" key="2">
    <source>
        <dbReference type="Proteomes" id="UP001158049"/>
    </source>
</evidence>
<keyword evidence="2" id="KW-1185">Reference proteome</keyword>
<comment type="caution">
    <text evidence="1">The sequence shown here is derived from an EMBL/GenBank/DDBJ whole genome shotgun (WGS) entry which is preliminary data.</text>
</comment>
<gene>
    <name evidence="1" type="ORF">SAMN06295970_13434</name>
</gene>
<organism evidence="1 2">
    <name type="scientific">Noviherbaspirillum suwonense</name>
    <dbReference type="NCBI Taxonomy" id="1224511"/>
    <lineage>
        <taxon>Bacteria</taxon>
        <taxon>Pseudomonadati</taxon>
        <taxon>Pseudomonadota</taxon>
        <taxon>Betaproteobacteria</taxon>
        <taxon>Burkholderiales</taxon>
        <taxon>Oxalobacteraceae</taxon>
        <taxon>Noviherbaspirillum</taxon>
    </lineage>
</organism>